<dbReference type="Proteomes" id="UP001172673">
    <property type="component" value="Unassembled WGS sequence"/>
</dbReference>
<evidence type="ECO:0000313" key="3">
    <source>
        <dbReference type="Proteomes" id="UP001172673"/>
    </source>
</evidence>
<gene>
    <name evidence="2" type="ORF">H2200_011445</name>
</gene>
<keyword evidence="3" id="KW-1185">Reference proteome</keyword>
<sequence length="467" mass="48973">MLTAIFAIISLAVAGELTYTRTHYTCPCNGLSWDAGEPTYSGIYSSSSTSTRTGTTTTTKIGITTTSPHWGSTSSYKPGHHGQCYTVVTSTSTDVVKTTTTTVTSTSTITDIDVITPTTTITPAASTTTETITNTFTDTTTASQETDTATEESTTTTTTTTTLDASTETSTTFTTSTTIVSGTTTVPTRSGFLPVRSTLPNSASKKKKRQGDLINEAKRVEARSKHNDKMSPNINDGDHGPESAFPAFVVCRTTVIVTSTAENTATDQTTLIDSITVTGATTVTSTAPTPVSTTTETEETTSTSTIYPTDATTTTTVTITTTATDTSTPPAVTTTSTSTLIETAYISTSYAACATNNIVGTLNGYGITQVQSTTNFPDEYNRMTTNDASSYACCVSCVTNPNCLFDFFYPGFAPGSQCYVVVTAGQSQCSAPGQYEAEADYDTSFPPDTGYFLSNGNCGIYDIAGEA</sequence>
<feature type="region of interest" description="Disordered" evidence="1">
    <location>
        <begin position="191"/>
        <end position="213"/>
    </location>
</feature>
<comment type="caution">
    <text evidence="2">The sequence shown here is derived from an EMBL/GenBank/DDBJ whole genome shotgun (WGS) entry which is preliminary data.</text>
</comment>
<feature type="region of interest" description="Disordered" evidence="1">
    <location>
        <begin position="139"/>
        <end position="169"/>
    </location>
</feature>
<reference evidence="2" key="1">
    <citation type="submission" date="2022-10" db="EMBL/GenBank/DDBJ databases">
        <title>Culturing micro-colonial fungi from biological soil crusts in the Mojave desert and describing Neophaeococcomyces mojavensis, and introducing the new genera and species Taxawa tesnikishii.</title>
        <authorList>
            <person name="Kurbessoian T."/>
            <person name="Stajich J.E."/>
        </authorList>
    </citation>
    <scope>NUCLEOTIDE SEQUENCE</scope>
    <source>
        <strain evidence="2">TK_41</strain>
    </source>
</reference>
<dbReference type="AlphaFoldDB" id="A0AA39CD52"/>
<evidence type="ECO:0000313" key="2">
    <source>
        <dbReference type="EMBL" id="KAJ9603923.1"/>
    </source>
</evidence>
<name>A0AA39CD52_9EURO</name>
<organism evidence="2 3">
    <name type="scientific">Cladophialophora chaetospira</name>
    <dbReference type="NCBI Taxonomy" id="386627"/>
    <lineage>
        <taxon>Eukaryota</taxon>
        <taxon>Fungi</taxon>
        <taxon>Dikarya</taxon>
        <taxon>Ascomycota</taxon>
        <taxon>Pezizomycotina</taxon>
        <taxon>Eurotiomycetes</taxon>
        <taxon>Chaetothyriomycetidae</taxon>
        <taxon>Chaetothyriales</taxon>
        <taxon>Herpotrichiellaceae</taxon>
        <taxon>Cladophialophora</taxon>
    </lineage>
</organism>
<evidence type="ECO:0008006" key="4">
    <source>
        <dbReference type="Google" id="ProtNLM"/>
    </source>
</evidence>
<dbReference type="EMBL" id="JAPDRK010000020">
    <property type="protein sequence ID" value="KAJ9603923.1"/>
    <property type="molecule type" value="Genomic_DNA"/>
</dbReference>
<proteinExistence type="predicted"/>
<feature type="region of interest" description="Disordered" evidence="1">
    <location>
        <begin position="285"/>
        <end position="308"/>
    </location>
</feature>
<accession>A0AA39CD52</accession>
<evidence type="ECO:0000256" key="1">
    <source>
        <dbReference type="SAM" id="MobiDB-lite"/>
    </source>
</evidence>
<protein>
    <recommendedName>
        <fullName evidence="4">Apple domain-containing protein</fullName>
    </recommendedName>
</protein>
<feature type="region of interest" description="Disordered" evidence="1">
    <location>
        <begin position="222"/>
        <end position="241"/>
    </location>
</feature>